<dbReference type="InterPro" id="IPR029070">
    <property type="entry name" value="Chitinase_insertion_sf"/>
</dbReference>
<dbReference type="InterPro" id="IPR011583">
    <property type="entry name" value="Chitinase_II/V-like_cat"/>
</dbReference>
<dbReference type="AlphaFoldDB" id="A0AAN7G141"/>
<dbReference type="EMBL" id="JAXUIC010000002">
    <property type="protein sequence ID" value="KAK4604702.1"/>
    <property type="molecule type" value="Genomic_DNA"/>
</dbReference>
<dbReference type="Gene3D" id="3.10.50.10">
    <property type="match status" value="1"/>
</dbReference>
<dbReference type="PANTHER" id="PTHR11177">
    <property type="entry name" value="CHITINASE"/>
    <property type="match status" value="1"/>
</dbReference>
<dbReference type="InterPro" id="IPR050314">
    <property type="entry name" value="Glycosyl_Hydrlase_18"/>
</dbReference>
<dbReference type="GO" id="GO:0005975">
    <property type="term" value="P:carbohydrate metabolic process"/>
    <property type="evidence" value="ECO:0007669"/>
    <property type="project" value="InterPro"/>
</dbReference>
<dbReference type="PANTHER" id="PTHR11177:SF383">
    <property type="entry name" value="GLYCOSYL HYDROLASE FAMILY PROTEIN WITH CHITINASE INSERTION DOMAIN-CONTAINING PROTEIN"/>
    <property type="match status" value="1"/>
</dbReference>
<gene>
    <name evidence="3" type="ORF">RGQ29_012961</name>
</gene>
<sequence length="339" mass="36357">MASKTLCYIFSTMLFLLQLHVSAGQTVVKSAYWFSGSGFPASSIDSSLFTHLFCAFADLNPTTYQVTISSSNSALFSTFTRTVQQKNPSVKTLLSIGGGNANASTIASMASQASSRKSFIDSSIINLARSKNFHGLALDWDYYGGFNYHFQAISKSLDWINVMAYKFYGPSWSPKEAGPPAALYSITASQISVDTGIKAWIQAVSPKKVLGGHLPPLPPPPPPAAALPLLGVPFFGFAWHLVNANNHGLFAPANGAAITSDGTIAYNKIKDFIAQTSATTVFNSTIVTNYCYSGTTWIGYDDTQSISTKVTYAKGKGLLGFFAWQLAQDPNSVLSKIGI</sequence>
<organism evidence="3 4">
    <name type="scientific">Quercus rubra</name>
    <name type="common">Northern red oak</name>
    <name type="synonym">Quercus borealis</name>
    <dbReference type="NCBI Taxonomy" id="3512"/>
    <lineage>
        <taxon>Eukaryota</taxon>
        <taxon>Viridiplantae</taxon>
        <taxon>Streptophyta</taxon>
        <taxon>Embryophyta</taxon>
        <taxon>Tracheophyta</taxon>
        <taxon>Spermatophyta</taxon>
        <taxon>Magnoliopsida</taxon>
        <taxon>eudicotyledons</taxon>
        <taxon>Gunneridae</taxon>
        <taxon>Pentapetalae</taxon>
        <taxon>rosids</taxon>
        <taxon>fabids</taxon>
        <taxon>Fagales</taxon>
        <taxon>Fagaceae</taxon>
        <taxon>Quercus</taxon>
    </lineage>
</organism>
<dbReference type="Gene3D" id="3.20.20.80">
    <property type="entry name" value="Glycosidases"/>
    <property type="match status" value="3"/>
</dbReference>
<dbReference type="SMART" id="SM00636">
    <property type="entry name" value="Glyco_18"/>
    <property type="match status" value="1"/>
</dbReference>
<evidence type="ECO:0000313" key="3">
    <source>
        <dbReference type="EMBL" id="KAK4604702.1"/>
    </source>
</evidence>
<dbReference type="SUPFAM" id="SSF51445">
    <property type="entry name" value="(Trans)glycosidases"/>
    <property type="match status" value="1"/>
</dbReference>
<dbReference type="GO" id="GO:0004568">
    <property type="term" value="F:chitinase activity"/>
    <property type="evidence" value="ECO:0007669"/>
    <property type="project" value="TreeGrafter"/>
</dbReference>
<feature type="domain" description="GH18" evidence="2">
    <location>
        <begin position="27"/>
        <end position="339"/>
    </location>
</feature>
<feature type="signal peptide" evidence="1">
    <location>
        <begin position="1"/>
        <end position="24"/>
    </location>
</feature>
<dbReference type="GO" id="GO:0006032">
    <property type="term" value="P:chitin catabolic process"/>
    <property type="evidence" value="ECO:0007669"/>
    <property type="project" value="TreeGrafter"/>
</dbReference>
<dbReference type="InterPro" id="IPR017853">
    <property type="entry name" value="GH"/>
</dbReference>
<evidence type="ECO:0000259" key="2">
    <source>
        <dbReference type="PROSITE" id="PS51910"/>
    </source>
</evidence>
<reference evidence="3 4" key="1">
    <citation type="journal article" date="2023" name="G3 (Bethesda)">
        <title>A haplotype-resolved chromosome-scale genome for Quercus rubra L. provides insights into the genetics of adaptive traits for red oak species.</title>
        <authorList>
            <person name="Kapoor B."/>
            <person name="Jenkins J."/>
            <person name="Schmutz J."/>
            <person name="Zhebentyayeva T."/>
            <person name="Kuelheim C."/>
            <person name="Coggeshall M."/>
            <person name="Heim C."/>
            <person name="Lasky J.R."/>
            <person name="Leites L."/>
            <person name="Islam-Faridi N."/>
            <person name="Romero-Severson J."/>
            <person name="DeLeo V.L."/>
            <person name="Lucas S.M."/>
            <person name="Lazic D."/>
            <person name="Gailing O."/>
            <person name="Carlson J."/>
            <person name="Staton M."/>
        </authorList>
    </citation>
    <scope>NUCLEOTIDE SEQUENCE [LARGE SCALE GENOMIC DNA]</scope>
    <source>
        <strain evidence="3">Pseudo-F2</strain>
    </source>
</reference>
<feature type="chain" id="PRO_5042908085" description="GH18 domain-containing protein" evidence="1">
    <location>
        <begin position="25"/>
        <end position="339"/>
    </location>
</feature>
<protein>
    <recommendedName>
        <fullName evidence="2">GH18 domain-containing protein</fullName>
    </recommendedName>
</protein>
<evidence type="ECO:0000313" key="4">
    <source>
        <dbReference type="Proteomes" id="UP001324115"/>
    </source>
</evidence>
<dbReference type="FunFam" id="3.10.50.10:FF:000015">
    <property type="entry name" value="Chitotriosidase-1"/>
    <property type="match status" value="1"/>
</dbReference>
<accession>A0AAN7G141</accession>
<keyword evidence="1" id="KW-0732">Signal</keyword>
<keyword evidence="4" id="KW-1185">Reference proteome</keyword>
<dbReference type="Proteomes" id="UP001324115">
    <property type="component" value="Unassembled WGS sequence"/>
</dbReference>
<name>A0AAN7G141_QUERU</name>
<dbReference type="GO" id="GO:0008061">
    <property type="term" value="F:chitin binding"/>
    <property type="evidence" value="ECO:0007669"/>
    <property type="project" value="InterPro"/>
</dbReference>
<dbReference type="InterPro" id="IPR001223">
    <property type="entry name" value="Glyco_hydro18_cat"/>
</dbReference>
<dbReference type="GO" id="GO:0005576">
    <property type="term" value="C:extracellular region"/>
    <property type="evidence" value="ECO:0007669"/>
    <property type="project" value="TreeGrafter"/>
</dbReference>
<evidence type="ECO:0000256" key="1">
    <source>
        <dbReference type="SAM" id="SignalP"/>
    </source>
</evidence>
<dbReference type="Pfam" id="PF00704">
    <property type="entry name" value="Glyco_hydro_18"/>
    <property type="match status" value="2"/>
</dbReference>
<comment type="caution">
    <text evidence="3">The sequence shown here is derived from an EMBL/GenBank/DDBJ whole genome shotgun (WGS) entry which is preliminary data.</text>
</comment>
<proteinExistence type="predicted"/>
<dbReference type="SUPFAM" id="SSF54556">
    <property type="entry name" value="Chitinase insertion domain"/>
    <property type="match status" value="1"/>
</dbReference>
<dbReference type="PROSITE" id="PS51910">
    <property type="entry name" value="GH18_2"/>
    <property type="match status" value="1"/>
</dbReference>